<dbReference type="PANTHER" id="PTHR35357:SF8">
    <property type="entry name" value="OS01G0111000 PROTEIN"/>
    <property type="match status" value="1"/>
</dbReference>
<evidence type="ECO:0000256" key="1">
    <source>
        <dbReference type="ARBA" id="ARBA00022729"/>
    </source>
</evidence>
<dbReference type="SUPFAM" id="SSF101148">
    <property type="entry name" value="Plant invertase/pectin methylesterase inhibitor"/>
    <property type="match status" value="1"/>
</dbReference>
<dbReference type="Pfam" id="PF04043">
    <property type="entry name" value="PMEI"/>
    <property type="match status" value="1"/>
</dbReference>
<accession>A0A7I8KG48</accession>
<name>A0A7I8KG48_SPIIN</name>
<dbReference type="PANTHER" id="PTHR35357">
    <property type="entry name" value="OS02G0537100 PROTEIN"/>
    <property type="match status" value="1"/>
</dbReference>
<sequence>MARVPSSSIAIVFLAIFLVPDLSGAVPGDPDLIRRTCNSTSFFDLCVSSLQSDPKSSKSDVKGLSVIVINLGISNATDTSSYTSHLVKRRRNAGLNSALEGCAGRYADARAALCSALEALSLDDYDFASLHVSAAAAYADMCHSLFRLSPALTYPAALSSREKALERLCTIASDIISLLG</sequence>
<protein>
    <recommendedName>
        <fullName evidence="5">Pectinesterase inhibitor domain-containing protein</fullName>
    </recommendedName>
</protein>
<proteinExistence type="inferred from homology"/>
<dbReference type="SMART" id="SM00856">
    <property type="entry name" value="PMEI"/>
    <property type="match status" value="1"/>
</dbReference>
<evidence type="ECO:0000313" key="6">
    <source>
        <dbReference type="EMBL" id="CAA2620596.1"/>
    </source>
</evidence>
<dbReference type="GO" id="GO:0004857">
    <property type="term" value="F:enzyme inhibitor activity"/>
    <property type="evidence" value="ECO:0007669"/>
    <property type="project" value="InterPro"/>
</dbReference>
<feature type="domain" description="Pectinesterase inhibitor" evidence="5">
    <location>
        <begin position="28"/>
        <end position="175"/>
    </location>
</feature>
<dbReference type="Gene3D" id="1.20.140.40">
    <property type="entry name" value="Invertase/pectin methylesterase inhibitor family protein"/>
    <property type="match status" value="1"/>
</dbReference>
<keyword evidence="2" id="KW-1015">Disulfide bond</keyword>
<evidence type="ECO:0000259" key="5">
    <source>
        <dbReference type="SMART" id="SM00856"/>
    </source>
</evidence>
<dbReference type="EMBL" id="LR746268">
    <property type="protein sequence ID" value="CAA7396680.1"/>
    <property type="molecule type" value="Genomic_DNA"/>
</dbReference>
<reference evidence="7" key="1">
    <citation type="submission" date="2020-02" db="EMBL/GenBank/DDBJ databases">
        <authorList>
            <person name="Scholz U."/>
            <person name="Mascher M."/>
            <person name="Fiebig A."/>
        </authorList>
    </citation>
    <scope>NUCLEOTIDE SEQUENCE</scope>
</reference>
<dbReference type="AlphaFoldDB" id="A0A7I8KG48"/>
<dbReference type="InterPro" id="IPR006501">
    <property type="entry name" value="Pectinesterase_inhib_dom"/>
</dbReference>
<dbReference type="NCBIfam" id="TIGR01614">
    <property type="entry name" value="PME_inhib"/>
    <property type="match status" value="1"/>
</dbReference>
<evidence type="ECO:0000256" key="2">
    <source>
        <dbReference type="ARBA" id="ARBA00023157"/>
    </source>
</evidence>
<evidence type="ECO:0000256" key="3">
    <source>
        <dbReference type="ARBA" id="ARBA00038471"/>
    </source>
</evidence>
<evidence type="ECO:0000313" key="8">
    <source>
        <dbReference type="Proteomes" id="UP000663760"/>
    </source>
</evidence>
<gene>
    <name evidence="6" type="ORF">SI7747_05006765</name>
    <name evidence="7" type="ORF">SI8410_05007343</name>
</gene>
<keyword evidence="8" id="KW-1185">Reference proteome</keyword>
<comment type="similarity">
    <text evidence="3">Belongs to the PMEI family.</text>
</comment>
<dbReference type="CDD" id="cd14859">
    <property type="entry name" value="PMEI_like"/>
    <property type="match status" value="1"/>
</dbReference>
<dbReference type="OrthoDB" id="773291at2759"/>
<dbReference type="Proteomes" id="UP000663760">
    <property type="component" value="Chromosome 5"/>
</dbReference>
<dbReference type="InterPro" id="IPR035513">
    <property type="entry name" value="Invertase/methylesterase_inhib"/>
</dbReference>
<keyword evidence="1 4" id="KW-0732">Signal</keyword>
<feature type="signal peptide" evidence="4">
    <location>
        <begin position="1"/>
        <end position="25"/>
    </location>
</feature>
<evidence type="ECO:0000256" key="4">
    <source>
        <dbReference type="SAM" id="SignalP"/>
    </source>
</evidence>
<evidence type="ECO:0000313" key="7">
    <source>
        <dbReference type="EMBL" id="CAA7396680.1"/>
    </source>
</evidence>
<feature type="chain" id="PRO_5045020053" description="Pectinesterase inhibitor domain-containing protein" evidence="4">
    <location>
        <begin position="26"/>
        <end position="180"/>
    </location>
</feature>
<organism evidence="7 8">
    <name type="scientific">Spirodela intermedia</name>
    <name type="common">Intermediate duckweed</name>
    <dbReference type="NCBI Taxonomy" id="51605"/>
    <lineage>
        <taxon>Eukaryota</taxon>
        <taxon>Viridiplantae</taxon>
        <taxon>Streptophyta</taxon>
        <taxon>Embryophyta</taxon>
        <taxon>Tracheophyta</taxon>
        <taxon>Spermatophyta</taxon>
        <taxon>Magnoliopsida</taxon>
        <taxon>Liliopsida</taxon>
        <taxon>Araceae</taxon>
        <taxon>Lemnoideae</taxon>
        <taxon>Spirodela</taxon>
    </lineage>
</organism>
<dbReference type="EMBL" id="LR743592">
    <property type="protein sequence ID" value="CAA2620596.1"/>
    <property type="molecule type" value="Genomic_DNA"/>
</dbReference>